<dbReference type="InterPro" id="IPR001962">
    <property type="entry name" value="Asn_synthase"/>
</dbReference>
<name>A0ABD4TJE8_9EURY</name>
<evidence type="ECO:0000259" key="3">
    <source>
        <dbReference type="Pfam" id="PF00733"/>
    </source>
</evidence>
<evidence type="ECO:0000313" key="4">
    <source>
        <dbReference type="EMBL" id="MCQ1537903.1"/>
    </source>
</evidence>
<protein>
    <submittedName>
        <fullName evidence="4">Asparagine synthase</fullName>
    </submittedName>
</protein>
<sequence length="338" mass="37150">MNAALSIRGWVEEDGVVLTDGEIQSILDDEPKRACRFGGEFAIEYGAYRLRDHLGVVSGTIPPGTLQKNKETICHIIPDPPEIPLEDALQKAVLLRKGRRSVVALSGGVDSSLIAAIAELPCIVVGIPGSHDLKRAVEVADAIGCELTTVVIDPSEVESVLRRIIPLLPSAHPVDVSIAATAFFLCRAAADHGYDRIISGQGADELFCGYTRYLDSCDLKADRTADIADLPRQLARDQAVAGLFHVHLSLPYLDTRVVRAADKIPVEEMIRSGTRKFPFRQVASAYLPEDIAWYEKKAMQYGSGVWKVIRDRARERGFKRAVQGYINYLQDGKVEHGY</sequence>
<dbReference type="InterPro" id="IPR014729">
    <property type="entry name" value="Rossmann-like_a/b/a_fold"/>
</dbReference>
<gene>
    <name evidence="4" type="ORF">FTO68_02725</name>
</gene>
<reference evidence="4 5" key="1">
    <citation type="submission" date="2019-08" db="EMBL/GenBank/DDBJ databases">
        <authorList>
            <person name="Chen S.-C."/>
            <person name="Lai M.-C."/>
            <person name="You Y.-T."/>
        </authorList>
    </citation>
    <scope>NUCLEOTIDE SEQUENCE [LARGE SCALE GENOMIC DNA]</scope>
    <source>
        <strain evidence="4 5">P2F9704a</strain>
    </source>
</reference>
<dbReference type="InterPro" id="IPR050795">
    <property type="entry name" value="Asn_Synthetase"/>
</dbReference>
<organism evidence="4 5">
    <name type="scientific">Methanocalculus taiwanensis</name>
    <dbReference type="NCBI Taxonomy" id="106207"/>
    <lineage>
        <taxon>Archaea</taxon>
        <taxon>Methanobacteriati</taxon>
        <taxon>Methanobacteriota</taxon>
        <taxon>Stenosarchaea group</taxon>
        <taxon>Methanomicrobia</taxon>
        <taxon>Methanomicrobiales</taxon>
        <taxon>Methanocalculaceae</taxon>
        <taxon>Methanocalculus</taxon>
    </lineage>
</organism>
<dbReference type="Proteomes" id="UP001524383">
    <property type="component" value="Unassembled WGS sequence"/>
</dbReference>
<dbReference type="EMBL" id="VOTZ01000004">
    <property type="protein sequence ID" value="MCQ1537903.1"/>
    <property type="molecule type" value="Genomic_DNA"/>
</dbReference>
<feature type="domain" description="Asparagine synthetase" evidence="3">
    <location>
        <begin position="239"/>
        <end position="320"/>
    </location>
</feature>
<evidence type="ECO:0000256" key="2">
    <source>
        <dbReference type="ARBA" id="ARBA00022840"/>
    </source>
</evidence>
<dbReference type="AlphaFoldDB" id="A0ABD4TJE8"/>
<keyword evidence="2" id="KW-0067">ATP-binding</keyword>
<dbReference type="SUPFAM" id="SSF52402">
    <property type="entry name" value="Adenine nucleotide alpha hydrolases-like"/>
    <property type="match status" value="1"/>
</dbReference>
<proteinExistence type="predicted"/>
<keyword evidence="5" id="KW-1185">Reference proteome</keyword>
<evidence type="ECO:0000256" key="1">
    <source>
        <dbReference type="ARBA" id="ARBA00022741"/>
    </source>
</evidence>
<dbReference type="GO" id="GO:0005524">
    <property type="term" value="F:ATP binding"/>
    <property type="evidence" value="ECO:0007669"/>
    <property type="project" value="UniProtKB-KW"/>
</dbReference>
<feature type="domain" description="Asparagine synthetase" evidence="3">
    <location>
        <begin position="85"/>
        <end position="216"/>
    </location>
</feature>
<dbReference type="PANTHER" id="PTHR11772:SF2">
    <property type="entry name" value="ASPARAGINE SYNTHETASE [GLUTAMINE-HYDROLYZING]"/>
    <property type="match status" value="1"/>
</dbReference>
<evidence type="ECO:0000313" key="5">
    <source>
        <dbReference type="Proteomes" id="UP001524383"/>
    </source>
</evidence>
<dbReference type="Gene3D" id="3.40.50.620">
    <property type="entry name" value="HUPs"/>
    <property type="match status" value="1"/>
</dbReference>
<dbReference type="CDD" id="cd01991">
    <property type="entry name" value="Asn_synthase_B_C"/>
    <property type="match status" value="1"/>
</dbReference>
<dbReference type="PANTHER" id="PTHR11772">
    <property type="entry name" value="ASPARAGINE SYNTHETASE"/>
    <property type="match status" value="1"/>
</dbReference>
<comment type="caution">
    <text evidence="4">The sequence shown here is derived from an EMBL/GenBank/DDBJ whole genome shotgun (WGS) entry which is preliminary data.</text>
</comment>
<accession>A0ABD4TJE8</accession>
<dbReference type="RefSeq" id="WP_255331836.1">
    <property type="nucleotide sequence ID" value="NZ_VOTZ01000004.1"/>
</dbReference>
<dbReference type="Pfam" id="PF00733">
    <property type="entry name" value="Asn_synthase"/>
    <property type="match status" value="2"/>
</dbReference>
<keyword evidence="1" id="KW-0547">Nucleotide-binding</keyword>